<dbReference type="SMART" id="SM00448">
    <property type="entry name" value="REC"/>
    <property type="match status" value="1"/>
</dbReference>
<dbReference type="SUPFAM" id="SSF52172">
    <property type="entry name" value="CheY-like"/>
    <property type="match status" value="1"/>
</dbReference>
<dbReference type="PROSITE" id="PS50110">
    <property type="entry name" value="RESPONSE_REGULATORY"/>
    <property type="match status" value="1"/>
</dbReference>
<dbReference type="Proteomes" id="UP001499978">
    <property type="component" value="Unassembled WGS sequence"/>
</dbReference>
<evidence type="ECO:0000313" key="4">
    <source>
        <dbReference type="EMBL" id="GAA2526758.1"/>
    </source>
</evidence>
<dbReference type="EMBL" id="BAAARY010000012">
    <property type="protein sequence ID" value="GAA2526758.1"/>
    <property type="molecule type" value="Genomic_DNA"/>
</dbReference>
<keyword evidence="5" id="KW-1185">Reference proteome</keyword>
<dbReference type="InterPro" id="IPR011006">
    <property type="entry name" value="CheY-like_superfamily"/>
</dbReference>
<evidence type="ECO:0000256" key="1">
    <source>
        <dbReference type="ARBA" id="ARBA00022553"/>
    </source>
</evidence>
<feature type="domain" description="Response regulatory" evidence="3">
    <location>
        <begin position="7"/>
        <end position="119"/>
    </location>
</feature>
<accession>A0ABP6AXC1</accession>
<comment type="caution">
    <text evidence="4">The sequence shown here is derived from an EMBL/GenBank/DDBJ whole genome shotgun (WGS) entry which is preliminary data.</text>
</comment>
<proteinExistence type="predicted"/>
<dbReference type="InterPro" id="IPR050595">
    <property type="entry name" value="Bact_response_regulator"/>
</dbReference>
<dbReference type="Pfam" id="PF00072">
    <property type="entry name" value="Response_reg"/>
    <property type="match status" value="1"/>
</dbReference>
<dbReference type="InterPro" id="IPR001789">
    <property type="entry name" value="Sig_transdc_resp-reg_receiver"/>
</dbReference>
<organism evidence="4 5">
    <name type="scientific">Pilimelia columellifera subsp. columellifera</name>
    <dbReference type="NCBI Taxonomy" id="706583"/>
    <lineage>
        <taxon>Bacteria</taxon>
        <taxon>Bacillati</taxon>
        <taxon>Actinomycetota</taxon>
        <taxon>Actinomycetes</taxon>
        <taxon>Micromonosporales</taxon>
        <taxon>Micromonosporaceae</taxon>
        <taxon>Pilimelia</taxon>
    </lineage>
</organism>
<feature type="modified residue" description="4-aspartylphosphate" evidence="2">
    <location>
        <position position="56"/>
    </location>
</feature>
<reference evidence="5" key="1">
    <citation type="journal article" date="2019" name="Int. J. Syst. Evol. Microbiol.">
        <title>The Global Catalogue of Microorganisms (GCM) 10K type strain sequencing project: providing services to taxonomists for standard genome sequencing and annotation.</title>
        <authorList>
            <consortium name="The Broad Institute Genomics Platform"/>
            <consortium name="The Broad Institute Genome Sequencing Center for Infectious Disease"/>
            <person name="Wu L."/>
            <person name="Ma J."/>
        </authorList>
    </citation>
    <scope>NUCLEOTIDE SEQUENCE [LARGE SCALE GENOMIC DNA]</scope>
    <source>
        <strain evidence="5">JCM 3367</strain>
    </source>
</reference>
<keyword evidence="1 2" id="KW-0597">Phosphoprotein</keyword>
<protein>
    <recommendedName>
        <fullName evidence="3">Response regulatory domain-containing protein</fullName>
    </recommendedName>
</protein>
<dbReference type="CDD" id="cd00156">
    <property type="entry name" value="REC"/>
    <property type="match status" value="1"/>
</dbReference>
<dbReference type="Gene3D" id="3.40.50.2300">
    <property type="match status" value="1"/>
</dbReference>
<name>A0ABP6AXC1_9ACTN</name>
<dbReference type="RefSeq" id="WP_344172902.1">
    <property type="nucleotide sequence ID" value="NZ_BAAARY010000012.1"/>
</dbReference>
<gene>
    <name evidence="4" type="ORF">GCM10010201_26910</name>
</gene>
<evidence type="ECO:0000256" key="2">
    <source>
        <dbReference type="PROSITE-ProRule" id="PRU00169"/>
    </source>
</evidence>
<sequence length="125" mass="13374">MPDTTTHALVIEDEPDVLDLLARHISRLGMRVSRASSGGAGLTKALADVPDVVIVDINLPDIDGREVIRRLRADERTSDCSIVVCSVLDRDDLIALGADAILAKPFQRASVAEVFADLSISPEGK</sequence>
<dbReference type="PANTHER" id="PTHR44591:SF3">
    <property type="entry name" value="RESPONSE REGULATORY DOMAIN-CONTAINING PROTEIN"/>
    <property type="match status" value="1"/>
</dbReference>
<evidence type="ECO:0000259" key="3">
    <source>
        <dbReference type="PROSITE" id="PS50110"/>
    </source>
</evidence>
<evidence type="ECO:0000313" key="5">
    <source>
        <dbReference type="Proteomes" id="UP001499978"/>
    </source>
</evidence>
<dbReference type="PANTHER" id="PTHR44591">
    <property type="entry name" value="STRESS RESPONSE REGULATOR PROTEIN 1"/>
    <property type="match status" value="1"/>
</dbReference>